<dbReference type="RefSeq" id="WP_188618731.1">
    <property type="nucleotide sequence ID" value="NZ_BMLV01000009.1"/>
</dbReference>
<organism evidence="1 2">
    <name type="scientific">Cloacibacterium rupense</name>
    <dbReference type="NCBI Taxonomy" id="517423"/>
    <lineage>
        <taxon>Bacteria</taxon>
        <taxon>Pseudomonadati</taxon>
        <taxon>Bacteroidota</taxon>
        <taxon>Flavobacteriia</taxon>
        <taxon>Flavobacteriales</taxon>
        <taxon>Weeksellaceae</taxon>
    </lineage>
</organism>
<gene>
    <name evidence="1" type="ORF">GCM10010992_27590</name>
</gene>
<dbReference type="Proteomes" id="UP000620064">
    <property type="component" value="Unassembled WGS sequence"/>
</dbReference>
<dbReference type="Gene3D" id="2.180.10.10">
    <property type="entry name" value="RHS repeat-associated core"/>
    <property type="match status" value="1"/>
</dbReference>
<protein>
    <recommendedName>
        <fullName evidence="3">YD repeat-containing protein</fullName>
    </recommendedName>
</protein>
<reference evidence="2" key="1">
    <citation type="journal article" date="2019" name="Int. J. Syst. Evol. Microbiol.">
        <title>The Global Catalogue of Microorganisms (GCM) 10K type strain sequencing project: providing services to taxonomists for standard genome sequencing and annotation.</title>
        <authorList>
            <consortium name="The Broad Institute Genomics Platform"/>
            <consortium name="The Broad Institute Genome Sequencing Center for Infectious Disease"/>
            <person name="Wu L."/>
            <person name="Ma J."/>
        </authorList>
    </citation>
    <scope>NUCLEOTIDE SEQUENCE [LARGE SCALE GENOMIC DNA]</scope>
    <source>
        <strain evidence="2">CGMCC 1.7656</strain>
    </source>
</reference>
<name>A0ABQ2NLU6_9FLAO</name>
<proteinExistence type="predicted"/>
<accession>A0ABQ2NLU6</accession>
<keyword evidence="2" id="KW-1185">Reference proteome</keyword>
<evidence type="ECO:0000313" key="2">
    <source>
        <dbReference type="Proteomes" id="UP000620064"/>
    </source>
</evidence>
<evidence type="ECO:0000313" key="1">
    <source>
        <dbReference type="EMBL" id="GGP06694.1"/>
    </source>
</evidence>
<evidence type="ECO:0008006" key="3">
    <source>
        <dbReference type="Google" id="ProtNLM"/>
    </source>
</evidence>
<comment type="caution">
    <text evidence="1">The sequence shown here is derived from an EMBL/GenBank/DDBJ whole genome shotgun (WGS) entry which is preliminary data.</text>
</comment>
<dbReference type="EMBL" id="BMLV01000009">
    <property type="protein sequence ID" value="GGP06694.1"/>
    <property type="molecule type" value="Genomic_DNA"/>
</dbReference>
<sequence length="1105" mass="124547">MMRKILSLIIVTTIIFIHGQQDMNKVVPPSPEAAQIAKYIETPVALTNGIPDISIPLFNVSETDFNIPVVLNYHAGGIKVEEIASNVGLGWSVNIGGKISRITRDRPDDQTNKGFIYNNMMQSTNLRHDIIENHLDTEADLFTFSFLNYSGSFAYNQVQGKFIQMPLSDIKINPIYSNSLIVAFKIVTPDGYEYYFGKNKVGTISAVDNYTDSVTMKVNKVGSISEGNTNTYINTWHLLEIYSPKGNTISFTYENTFPSEQLMRSSQSISYSSGAEGQYVNDNIPTTIYSLQNGNSTTLKKINLKKGSLEIIYSTVNREDLKYAKSIQEIRLNNSATDYLAYKFNYSYFTSSPEINNLINSYGDHYTKRLKLDFLTYNSYRQGTLKEINKYSFQYSNVQLPNRFSYAQDYWGYYNGANNNSLLPDYELGVNVVIRPNSGGANRAVNPFTAEAGTLKKIYYPTGGYTEFIYESNKASSIGFIGENRPFNLRNTLENQNLTLSKANTNYVSDLNGNRYEKPFTLNSVVGETSVNISLLGCPQGNLNSFECQYIFKIIGTDINNNPVNYTLNTGDTNLNLKSGTYKVIAEAIEEGTSTDFSIVLNSYFDPTPYEMNVGGLRIKEIKTIDNNSQPLSKKYFYNSDNQVSGYPNVYSSSGVLPTAPILLTDAKINAVLYYKVMSQSNYPTITIGKNELHYGKVVELEGDKIKTEYYFDTVGDLFSNLINFYEDNCFMTNGSGGVINGPNIDIGFTDLFKNRKEPLFTDRRGKLIKKLEYKNTDLENNTFSLINEEINTYVEKNSQVFNNFSIKYDQGGSSDDSQNGSCNSIRLYTYPQQTNYLVLSKKETKNYLNGSTLLTTSNYYYDNSLHSQLTREEVIFPNGTTIKKQFNYALEKSNQYLIDKNMVGIPLQTTTTKNNVSISNVETKYPTSQTEANTKTNGFALPYEVLGQDLQTSTLWNKELVYSKYDNLGNILEYKINDITPVTIIWGYNQTQLIAKIEGITYNSLMALSGVSTLINDAISKSNLDVDATTEQTLLTALISLRSNSNLSGYNITTYTYDPLIGVTSITSPNGMREIYKYDNANRLQSVVDMNGKILKEYQYNYKQ</sequence>